<feature type="region of interest" description="Disordered" evidence="1">
    <location>
        <begin position="307"/>
        <end position="341"/>
    </location>
</feature>
<feature type="compositionally biased region" description="Polar residues" evidence="1">
    <location>
        <begin position="262"/>
        <end position="276"/>
    </location>
</feature>
<dbReference type="EMBL" id="ML179142">
    <property type="protein sequence ID" value="THU98122.1"/>
    <property type="molecule type" value="Genomic_DNA"/>
</dbReference>
<dbReference type="AlphaFoldDB" id="A0A4S8M737"/>
<accession>A0A4S8M737</accession>
<keyword evidence="3" id="KW-1185">Reference proteome</keyword>
<feature type="region of interest" description="Disordered" evidence="1">
    <location>
        <begin position="186"/>
        <end position="287"/>
    </location>
</feature>
<proteinExistence type="predicted"/>
<organism evidence="2 3">
    <name type="scientific">Dendrothele bispora (strain CBS 962.96)</name>
    <dbReference type="NCBI Taxonomy" id="1314807"/>
    <lineage>
        <taxon>Eukaryota</taxon>
        <taxon>Fungi</taxon>
        <taxon>Dikarya</taxon>
        <taxon>Basidiomycota</taxon>
        <taxon>Agaricomycotina</taxon>
        <taxon>Agaricomycetes</taxon>
        <taxon>Agaricomycetidae</taxon>
        <taxon>Agaricales</taxon>
        <taxon>Agaricales incertae sedis</taxon>
        <taxon>Dendrothele</taxon>
    </lineage>
</organism>
<evidence type="ECO:0000313" key="2">
    <source>
        <dbReference type="EMBL" id="THU98122.1"/>
    </source>
</evidence>
<gene>
    <name evidence="2" type="ORF">K435DRAFT_965081</name>
</gene>
<sequence>MQESWLASERAKSSLPADRHCVQDRNTWSMLVVTSVCVFVSGAVVRDAPPMTPESMCSLRDASVVGLPVVMMKSDSRRKDRFAGRREDVTSDKVEGTRKRVEVEEGRFVCLLNVKRSAVLCEQCSLICHSKCAINAPPTCDLRAQLLLYAQYAEKGNPGSAYSNPADAFGDVHPKSPMSDVPFVSHTPRTSLDTSPPIPIPIPHPSFAHGIPPTAFKSNKSMGAFKQPRHHADSQTSISSSPPREIVRKPTVLRKNDGRPQSLGSSSTNPHSSVRSGGTVASAGQRSTVSDALSSAIGESIVRTGVSEVHGREGHHDIPEEIVDHSHRHRKNKSSNNCIVQ</sequence>
<name>A0A4S8M737_DENBC</name>
<reference evidence="2 3" key="1">
    <citation type="journal article" date="2019" name="Nat. Ecol. Evol.">
        <title>Megaphylogeny resolves global patterns of mushroom evolution.</title>
        <authorList>
            <person name="Varga T."/>
            <person name="Krizsan K."/>
            <person name="Foldi C."/>
            <person name="Dima B."/>
            <person name="Sanchez-Garcia M."/>
            <person name="Sanchez-Ramirez S."/>
            <person name="Szollosi G.J."/>
            <person name="Szarkandi J.G."/>
            <person name="Papp V."/>
            <person name="Albert L."/>
            <person name="Andreopoulos W."/>
            <person name="Angelini C."/>
            <person name="Antonin V."/>
            <person name="Barry K.W."/>
            <person name="Bougher N.L."/>
            <person name="Buchanan P."/>
            <person name="Buyck B."/>
            <person name="Bense V."/>
            <person name="Catcheside P."/>
            <person name="Chovatia M."/>
            <person name="Cooper J."/>
            <person name="Damon W."/>
            <person name="Desjardin D."/>
            <person name="Finy P."/>
            <person name="Geml J."/>
            <person name="Haridas S."/>
            <person name="Hughes K."/>
            <person name="Justo A."/>
            <person name="Karasinski D."/>
            <person name="Kautmanova I."/>
            <person name="Kiss B."/>
            <person name="Kocsube S."/>
            <person name="Kotiranta H."/>
            <person name="LaButti K.M."/>
            <person name="Lechner B.E."/>
            <person name="Liimatainen K."/>
            <person name="Lipzen A."/>
            <person name="Lukacs Z."/>
            <person name="Mihaltcheva S."/>
            <person name="Morgado L.N."/>
            <person name="Niskanen T."/>
            <person name="Noordeloos M.E."/>
            <person name="Ohm R.A."/>
            <person name="Ortiz-Santana B."/>
            <person name="Ovrebo C."/>
            <person name="Racz N."/>
            <person name="Riley R."/>
            <person name="Savchenko A."/>
            <person name="Shiryaev A."/>
            <person name="Soop K."/>
            <person name="Spirin V."/>
            <person name="Szebenyi C."/>
            <person name="Tomsovsky M."/>
            <person name="Tulloss R.E."/>
            <person name="Uehling J."/>
            <person name="Grigoriev I.V."/>
            <person name="Vagvolgyi C."/>
            <person name="Papp T."/>
            <person name="Martin F.M."/>
            <person name="Miettinen O."/>
            <person name="Hibbett D.S."/>
            <person name="Nagy L.G."/>
        </authorList>
    </citation>
    <scope>NUCLEOTIDE SEQUENCE [LARGE SCALE GENOMIC DNA]</scope>
    <source>
        <strain evidence="2 3">CBS 962.96</strain>
    </source>
</reference>
<protein>
    <recommendedName>
        <fullName evidence="4">Phorbol-ester/DAG-type domain-containing protein</fullName>
    </recommendedName>
</protein>
<evidence type="ECO:0008006" key="4">
    <source>
        <dbReference type="Google" id="ProtNLM"/>
    </source>
</evidence>
<feature type="compositionally biased region" description="Basic and acidic residues" evidence="1">
    <location>
        <begin position="309"/>
        <end position="325"/>
    </location>
</feature>
<dbReference type="SUPFAM" id="SSF57889">
    <property type="entry name" value="Cysteine-rich domain"/>
    <property type="match status" value="1"/>
</dbReference>
<dbReference type="Proteomes" id="UP000297245">
    <property type="component" value="Unassembled WGS sequence"/>
</dbReference>
<evidence type="ECO:0000313" key="3">
    <source>
        <dbReference type="Proteomes" id="UP000297245"/>
    </source>
</evidence>
<dbReference type="CDD" id="cd00029">
    <property type="entry name" value="C1"/>
    <property type="match status" value="1"/>
</dbReference>
<evidence type="ECO:0000256" key="1">
    <source>
        <dbReference type="SAM" id="MobiDB-lite"/>
    </source>
</evidence>
<dbReference type="OrthoDB" id="8693905at2759"/>
<dbReference type="InterPro" id="IPR046349">
    <property type="entry name" value="C1-like_sf"/>
</dbReference>